<dbReference type="PIRSF" id="PIRSF002741">
    <property type="entry name" value="MppA"/>
    <property type="match status" value="1"/>
</dbReference>
<dbReference type="PANTHER" id="PTHR30290:SF83">
    <property type="entry name" value="ABC TRANSPORTER SUBSTRATE-BINDING PROTEIN"/>
    <property type="match status" value="1"/>
</dbReference>
<feature type="chain" id="PRO_5039552986" evidence="1">
    <location>
        <begin position="26"/>
        <end position="594"/>
    </location>
</feature>
<sequence length="594" mass="62814">MPHRSRSALLAAVIAVPVLLLSACSAPQGGGGDADVEATTGGTLKLAGNSDVLYLDPAAAYSAPDYQIHRALTRTLFAQVPGEGDTDATEIVADLATEIPTRENGGISEDGTVYTIELQEGVEFDAPSGARAITAEDVVLAAKRICNPVSPSNALSYFTDTIVGLAAYCEGFSAVDPSVDAIKAYVEGNDIAGVQATAERTVQFTITQPAADFLDILALGVFLAPQPVEYLDYLPDSPELRQNIISSGPYRIAEYVPDQSFTLERNPVWKADLDPVRKANVDAIEIAMGQDAAAVQQQLEAGTVDMQWADTVTPTASVPALLGTKDERLVIGGDGAIRPYVVINTLSPNADGAYGKTAVRQALNFAVDRSAVQQILGGPGLAAVATQILPPEVLGTEQANVLGVPESGDPAKAKQMLADAGYPDGAPVRLLYRETEPYASIAAAMQQDLQAAGFQVEMKVTTQNAFYSEFLLNQDITEAGEWDIAIAAWSADYFGGRPYLVPMLDGRGYAAGSPNFGGWNNEEFNGLIDEALAAATPEEANEAWIAADAVATEEAAWIPVTFARTPVFHSSRVGGFEYLAWTKNGDVTNVFINE</sequence>
<dbReference type="GO" id="GO:0042597">
    <property type="term" value="C:periplasmic space"/>
    <property type="evidence" value="ECO:0007669"/>
    <property type="project" value="UniProtKB-ARBA"/>
</dbReference>
<evidence type="ECO:0000313" key="4">
    <source>
        <dbReference type="Proteomes" id="UP000276888"/>
    </source>
</evidence>
<protein>
    <submittedName>
        <fullName evidence="3">Heme-binding protein A</fullName>
    </submittedName>
</protein>
<proteinExistence type="predicted"/>
<dbReference type="PROSITE" id="PS51257">
    <property type="entry name" value="PROKAR_LIPOPROTEIN"/>
    <property type="match status" value="1"/>
</dbReference>
<dbReference type="GO" id="GO:0043190">
    <property type="term" value="C:ATP-binding cassette (ABC) transporter complex"/>
    <property type="evidence" value="ECO:0007669"/>
    <property type="project" value="InterPro"/>
</dbReference>
<dbReference type="PANTHER" id="PTHR30290">
    <property type="entry name" value="PERIPLASMIC BINDING COMPONENT OF ABC TRANSPORTER"/>
    <property type="match status" value="1"/>
</dbReference>
<dbReference type="Pfam" id="PF00496">
    <property type="entry name" value="SBP_bac_5"/>
    <property type="match status" value="1"/>
</dbReference>
<evidence type="ECO:0000256" key="1">
    <source>
        <dbReference type="SAM" id="SignalP"/>
    </source>
</evidence>
<feature type="domain" description="Solute-binding protein family 5" evidence="2">
    <location>
        <begin position="91"/>
        <end position="508"/>
    </location>
</feature>
<dbReference type="AlphaFoldDB" id="A0A3Q9IZN6"/>
<feature type="signal peptide" evidence="1">
    <location>
        <begin position="1"/>
        <end position="25"/>
    </location>
</feature>
<dbReference type="EMBL" id="CP031423">
    <property type="protein sequence ID" value="AZS37828.1"/>
    <property type="molecule type" value="Genomic_DNA"/>
</dbReference>
<evidence type="ECO:0000259" key="2">
    <source>
        <dbReference type="Pfam" id="PF00496"/>
    </source>
</evidence>
<dbReference type="InterPro" id="IPR000914">
    <property type="entry name" value="SBP_5_dom"/>
</dbReference>
<organism evidence="3 4">
    <name type="scientific">Microbacterium lemovicicum</name>
    <dbReference type="NCBI Taxonomy" id="1072463"/>
    <lineage>
        <taxon>Bacteria</taxon>
        <taxon>Bacillati</taxon>
        <taxon>Actinomycetota</taxon>
        <taxon>Actinomycetes</taxon>
        <taxon>Micrococcales</taxon>
        <taxon>Microbacteriaceae</taxon>
        <taxon>Microbacterium</taxon>
    </lineage>
</organism>
<keyword evidence="4" id="KW-1185">Reference proteome</keyword>
<dbReference type="KEGG" id="mlv:CVS47_02475"/>
<dbReference type="Gene3D" id="3.40.190.10">
    <property type="entry name" value="Periplasmic binding protein-like II"/>
    <property type="match status" value="1"/>
</dbReference>
<dbReference type="RefSeq" id="WP_164734651.1">
    <property type="nucleotide sequence ID" value="NZ_CP031423.1"/>
</dbReference>
<dbReference type="SUPFAM" id="SSF53850">
    <property type="entry name" value="Periplasmic binding protein-like II"/>
    <property type="match status" value="1"/>
</dbReference>
<dbReference type="InterPro" id="IPR030678">
    <property type="entry name" value="Peptide/Ni-bd"/>
</dbReference>
<keyword evidence="1" id="KW-0732">Signal</keyword>
<name>A0A3Q9IZN6_9MICO</name>
<dbReference type="GO" id="GO:1904680">
    <property type="term" value="F:peptide transmembrane transporter activity"/>
    <property type="evidence" value="ECO:0007669"/>
    <property type="project" value="TreeGrafter"/>
</dbReference>
<reference evidence="3 4" key="1">
    <citation type="submission" date="2018-08" db="EMBL/GenBank/DDBJ databases">
        <title>Microbacterium lemovicicum sp. nov., a bacterium isolated from a natural uranium-rich soil.</title>
        <authorList>
            <person name="ORTET P."/>
        </authorList>
    </citation>
    <scope>NUCLEOTIDE SEQUENCE [LARGE SCALE GENOMIC DNA]</scope>
    <source>
        <strain evidence="3 4">Viu22</strain>
    </source>
</reference>
<gene>
    <name evidence="3" type="primary">hbpA_2</name>
    <name evidence="3" type="ORF">CVS47_02475</name>
</gene>
<evidence type="ECO:0000313" key="3">
    <source>
        <dbReference type="EMBL" id="AZS37828.1"/>
    </source>
</evidence>
<dbReference type="GO" id="GO:0015833">
    <property type="term" value="P:peptide transport"/>
    <property type="evidence" value="ECO:0007669"/>
    <property type="project" value="TreeGrafter"/>
</dbReference>
<dbReference type="Gene3D" id="3.10.105.10">
    <property type="entry name" value="Dipeptide-binding Protein, Domain 3"/>
    <property type="match status" value="1"/>
</dbReference>
<dbReference type="Proteomes" id="UP000276888">
    <property type="component" value="Chromosome"/>
</dbReference>
<dbReference type="CDD" id="cd08506">
    <property type="entry name" value="PBP2_clavulanate_OppA2"/>
    <property type="match status" value="1"/>
</dbReference>
<dbReference type="InterPro" id="IPR039424">
    <property type="entry name" value="SBP_5"/>
</dbReference>
<accession>A0A3Q9IZN6</accession>